<evidence type="ECO:0000313" key="3">
    <source>
        <dbReference type="Proteomes" id="UP000017836"/>
    </source>
</evidence>
<dbReference type="AlphaFoldDB" id="W1NVA8"/>
<dbReference type="Proteomes" id="UP000017836">
    <property type="component" value="Unassembled WGS sequence"/>
</dbReference>
<dbReference type="HOGENOM" id="CLU_2416250_0_0_1"/>
<dbReference type="EMBL" id="KI394998">
    <property type="protein sequence ID" value="ERM99552.1"/>
    <property type="molecule type" value="Genomic_DNA"/>
</dbReference>
<organism evidence="2 3">
    <name type="scientific">Amborella trichopoda</name>
    <dbReference type="NCBI Taxonomy" id="13333"/>
    <lineage>
        <taxon>Eukaryota</taxon>
        <taxon>Viridiplantae</taxon>
        <taxon>Streptophyta</taxon>
        <taxon>Embryophyta</taxon>
        <taxon>Tracheophyta</taxon>
        <taxon>Spermatophyta</taxon>
        <taxon>Magnoliopsida</taxon>
        <taxon>Amborellales</taxon>
        <taxon>Amborellaceae</taxon>
        <taxon>Amborella</taxon>
    </lineage>
</organism>
<feature type="compositionally biased region" description="Basic and acidic residues" evidence="1">
    <location>
        <begin position="24"/>
        <end position="37"/>
    </location>
</feature>
<name>W1NVA8_AMBTC</name>
<feature type="region of interest" description="Disordered" evidence="1">
    <location>
        <begin position="1"/>
        <end position="40"/>
    </location>
</feature>
<dbReference type="Gramene" id="ERM99552">
    <property type="protein sequence ID" value="ERM99552"/>
    <property type="gene ID" value="AMTR_s00088p00103440"/>
</dbReference>
<reference evidence="3" key="1">
    <citation type="journal article" date="2013" name="Science">
        <title>The Amborella genome and the evolution of flowering plants.</title>
        <authorList>
            <consortium name="Amborella Genome Project"/>
        </authorList>
    </citation>
    <scope>NUCLEOTIDE SEQUENCE [LARGE SCALE GENOMIC DNA]</scope>
</reference>
<accession>W1NVA8</accession>
<gene>
    <name evidence="2" type="ORF">AMTR_s00088p00103440</name>
</gene>
<keyword evidence="3" id="KW-1185">Reference proteome</keyword>
<sequence length="92" mass="10607">MEQKSNKIPSKLHRNKFVVTKSQSTHEDTASQRRGESSLKSMLLVDHIENSQGSQRPQGNEQHIYYVDTMSRFSGTYTHKPPSYTIEAYFIS</sequence>
<evidence type="ECO:0000256" key="1">
    <source>
        <dbReference type="SAM" id="MobiDB-lite"/>
    </source>
</evidence>
<evidence type="ECO:0000313" key="2">
    <source>
        <dbReference type="EMBL" id="ERM99552.1"/>
    </source>
</evidence>
<proteinExistence type="predicted"/>
<protein>
    <submittedName>
        <fullName evidence="2">Uncharacterized protein</fullName>
    </submittedName>
</protein>